<dbReference type="Proteomes" id="UP000828941">
    <property type="component" value="Chromosome 1"/>
</dbReference>
<organism evidence="1 2">
    <name type="scientific">Bauhinia variegata</name>
    <name type="common">Purple orchid tree</name>
    <name type="synonym">Phanera variegata</name>
    <dbReference type="NCBI Taxonomy" id="167791"/>
    <lineage>
        <taxon>Eukaryota</taxon>
        <taxon>Viridiplantae</taxon>
        <taxon>Streptophyta</taxon>
        <taxon>Embryophyta</taxon>
        <taxon>Tracheophyta</taxon>
        <taxon>Spermatophyta</taxon>
        <taxon>Magnoliopsida</taxon>
        <taxon>eudicotyledons</taxon>
        <taxon>Gunneridae</taxon>
        <taxon>Pentapetalae</taxon>
        <taxon>rosids</taxon>
        <taxon>fabids</taxon>
        <taxon>Fabales</taxon>
        <taxon>Fabaceae</taxon>
        <taxon>Cercidoideae</taxon>
        <taxon>Cercideae</taxon>
        <taxon>Bauhiniinae</taxon>
        <taxon>Bauhinia</taxon>
    </lineage>
</organism>
<name>A0ACB9Q660_BAUVA</name>
<evidence type="ECO:0000313" key="1">
    <source>
        <dbReference type="EMBL" id="KAI4356549.1"/>
    </source>
</evidence>
<proteinExistence type="predicted"/>
<comment type="caution">
    <text evidence="1">The sequence shown here is derived from an EMBL/GenBank/DDBJ whole genome shotgun (WGS) entry which is preliminary data.</text>
</comment>
<reference evidence="1 2" key="1">
    <citation type="journal article" date="2022" name="DNA Res.">
        <title>Chromosomal-level genome assembly of the orchid tree Bauhinia variegata (Leguminosae; Cercidoideae) supports the allotetraploid origin hypothesis of Bauhinia.</title>
        <authorList>
            <person name="Zhong Y."/>
            <person name="Chen Y."/>
            <person name="Zheng D."/>
            <person name="Pang J."/>
            <person name="Liu Y."/>
            <person name="Luo S."/>
            <person name="Meng S."/>
            <person name="Qian L."/>
            <person name="Wei D."/>
            <person name="Dai S."/>
            <person name="Zhou R."/>
        </authorList>
    </citation>
    <scope>NUCLEOTIDE SEQUENCE [LARGE SCALE GENOMIC DNA]</scope>
    <source>
        <strain evidence="1">BV-YZ2020</strain>
    </source>
</reference>
<protein>
    <submittedName>
        <fullName evidence="1">Uncharacterized protein</fullName>
    </submittedName>
</protein>
<accession>A0ACB9Q660</accession>
<dbReference type="EMBL" id="CM039426">
    <property type="protein sequence ID" value="KAI4356549.1"/>
    <property type="molecule type" value="Genomic_DNA"/>
</dbReference>
<keyword evidence="2" id="KW-1185">Reference proteome</keyword>
<sequence length="950" mass="105119">MSKLAEDMVFSTDLKKVSSKQQSSSKMAKERAVSPQSKRSSKDPDILSSNYDVGPSFSDPRQKRRHGADSRNVQATRNRSQESIKGSATERDELVKHMSNLPDYLRRPDRGENIQEKALNFGVLDWSRLEKWNNKQKHVPAQASKYTSFSNCELSSRTAIKSSTNASNSKFSDLQHMLSSSMKSSYKDGLPDGADPPLQNVRRFQDSETETKSSRDEQRKKPWISNSSGKSYSGMPIEKEKRKDFDKMSSQVGNLSSNLRKHGVSMDSNENTSGKDDEADENMGGSREFSLKLKGKSHKSSSDFALISKNKGVSHDFKKNLSSSKSKTEKKQMQEADVDVDYKKCHIKPSNIVLLRPRKTLQPSSREVIQLSHLRILSDEHIAESSQSCLSNDSLSEEIFSEEFSDIPHSCALPSSVEPAATADTIRHRRNTDWGRDHSSVLSQAPACSEKVSTLHSEGTCTERDAMGVELTDQYVIGKLKESLDHETAELTAKRDRSSSPSRRFSFSLSRIGRSFSFKEGSNYSQYSSTHVSAQSGPLTSVSARLDNPRKEKANGHNRTRSSTSPLRRLLDSILKHKTATHHRAESSDTAKGILDSISFRTNSVDESLHIEKSEGSMIQALLQLTIKNGLPLFKFVLNNNDKNILAAAMKNLAPPGKDDAGCNFTFYLVSEIKKKGGSWISQGSKEKNCGYVYNVVGHMKVSSSKITEPSSQNSKRQCKVKEYVLLGVASRIEKGLPKFSQSRELGAVVVEIPCESLSQKELCSDKNLLSSGCLKCLAEDRCSCDSGENEALSSTTVILPGAMHGSPDEGEPSPLIYRWKSGGSCDCGGWDIGCKLLVLSNQKQNSKSFPCRFQLFEEEGADENGPLFSLVPLKDGSYMVEFHSSITHLQAFFMSITVLSSQKLAGSIEMSKMHEEIAKEPSLKDNGGFHGNEPVRYTPIPPLSPVGRV</sequence>
<gene>
    <name evidence="1" type="ORF">L6164_000566</name>
</gene>
<evidence type="ECO:0000313" key="2">
    <source>
        <dbReference type="Proteomes" id="UP000828941"/>
    </source>
</evidence>